<name>A0ABR7C3G8_9BACE</name>
<proteinExistence type="predicted"/>
<reference evidence="1 2" key="1">
    <citation type="submission" date="2020-08" db="EMBL/GenBank/DDBJ databases">
        <title>Genome public.</title>
        <authorList>
            <person name="Liu C."/>
            <person name="Sun Q."/>
        </authorList>
    </citation>
    <scope>NUCLEOTIDE SEQUENCE [LARGE SCALE GENOMIC DNA]</scope>
    <source>
        <strain evidence="1 2">NSJ-21</strain>
    </source>
</reference>
<organism evidence="1 2">
    <name type="scientific">Bacteroides parvus</name>
    <dbReference type="NCBI Taxonomy" id="2763025"/>
    <lineage>
        <taxon>Bacteria</taxon>
        <taxon>Pseudomonadati</taxon>
        <taxon>Bacteroidota</taxon>
        <taxon>Bacteroidia</taxon>
        <taxon>Bacteroidales</taxon>
        <taxon>Bacteroidaceae</taxon>
        <taxon>Bacteroides</taxon>
    </lineage>
</organism>
<protein>
    <submittedName>
        <fullName evidence="1">Uncharacterized protein</fullName>
    </submittedName>
</protein>
<gene>
    <name evidence="1" type="ORF">H8S53_12645</name>
</gene>
<evidence type="ECO:0000313" key="2">
    <source>
        <dbReference type="Proteomes" id="UP000600230"/>
    </source>
</evidence>
<accession>A0ABR7C3G8</accession>
<keyword evidence="2" id="KW-1185">Reference proteome</keyword>
<dbReference type="EMBL" id="JACOOG010000001">
    <property type="protein sequence ID" value="MBC5592068.1"/>
    <property type="molecule type" value="Genomic_DNA"/>
</dbReference>
<dbReference type="Proteomes" id="UP000600230">
    <property type="component" value="Unassembled WGS sequence"/>
</dbReference>
<comment type="caution">
    <text evidence="1">The sequence shown here is derived from an EMBL/GenBank/DDBJ whole genome shotgun (WGS) entry which is preliminary data.</text>
</comment>
<dbReference type="RefSeq" id="WP_119993414.1">
    <property type="nucleotide sequence ID" value="NZ_JACOOG010000001.1"/>
</dbReference>
<evidence type="ECO:0000313" key="1">
    <source>
        <dbReference type="EMBL" id="MBC5592068.1"/>
    </source>
</evidence>
<sequence length="70" mass="7971">MNRIKSIAQKDIYVQAERLCTGTETSEYKYCLAYYGNFVMCDISAEDAREIISCLQHALDVNEKGGQNEK</sequence>